<dbReference type="Gene3D" id="3.50.7.10">
    <property type="entry name" value="GroEL"/>
    <property type="match status" value="1"/>
</dbReference>
<reference evidence="10" key="1">
    <citation type="submission" date="2017-07" db="EMBL/GenBank/DDBJ databases">
        <title>Taro Niue Genome Assembly and Annotation.</title>
        <authorList>
            <person name="Atibalentja N."/>
            <person name="Keating K."/>
            <person name="Fields C.J."/>
        </authorList>
    </citation>
    <scope>NUCLEOTIDE SEQUENCE</scope>
    <source>
        <strain evidence="10">Niue_2</strain>
        <tissue evidence="10">Leaf</tissue>
    </source>
</reference>
<keyword evidence="11" id="KW-1185">Reference proteome</keyword>
<dbReference type="InterPro" id="IPR027409">
    <property type="entry name" value="GroEL-like_apical_dom_sf"/>
</dbReference>
<evidence type="ECO:0000256" key="8">
    <source>
        <dbReference type="PROSITE-ProRule" id="PRU00781"/>
    </source>
</evidence>
<dbReference type="GO" id="GO:0046854">
    <property type="term" value="P:phosphatidylinositol phosphate biosynthetic process"/>
    <property type="evidence" value="ECO:0007669"/>
    <property type="project" value="TreeGrafter"/>
</dbReference>
<dbReference type="Pfam" id="PF00118">
    <property type="entry name" value="Cpn60_TCP1"/>
    <property type="match status" value="1"/>
</dbReference>
<evidence type="ECO:0000313" key="10">
    <source>
        <dbReference type="EMBL" id="MQL72762.1"/>
    </source>
</evidence>
<dbReference type="CDD" id="cd03334">
    <property type="entry name" value="Fab1_TCP"/>
    <property type="match status" value="1"/>
</dbReference>
<dbReference type="GO" id="GO:0000285">
    <property type="term" value="F:1-phosphatidylinositol-3-phosphate 5-kinase activity"/>
    <property type="evidence" value="ECO:0007669"/>
    <property type="project" value="UniProtKB-EC"/>
</dbReference>
<dbReference type="EC" id="2.7.1.150" evidence="1"/>
<keyword evidence="4 8" id="KW-0418">Kinase</keyword>
<evidence type="ECO:0000256" key="1">
    <source>
        <dbReference type="ARBA" id="ARBA00012009"/>
    </source>
</evidence>
<evidence type="ECO:0000256" key="5">
    <source>
        <dbReference type="ARBA" id="ARBA00022840"/>
    </source>
</evidence>
<dbReference type="InterPro" id="IPR027483">
    <property type="entry name" value="PInositol-4-P-4/5-kinase_C_sf"/>
</dbReference>
<dbReference type="Pfam" id="PF01504">
    <property type="entry name" value="PIP5K"/>
    <property type="match status" value="2"/>
</dbReference>
<dbReference type="SUPFAM" id="SSF54849">
    <property type="entry name" value="GroEL-intermediate domain like"/>
    <property type="match status" value="1"/>
</dbReference>
<evidence type="ECO:0000259" key="9">
    <source>
        <dbReference type="PROSITE" id="PS51455"/>
    </source>
</evidence>
<feature type="domain" description="PIPK" evidence="9">
    <location>
        <begin position="1453"/>
        <end position="1772"/>
    </location>
</feature>
<dbReference type="InterPro" id="IPR027410">
    <property type="entry name" value="TCP-1-like_intermed_sf"/>
</dbReference>
<protein>
    <recommendedName>
        <fullName evidence="1">1-phosphatidylinositol-3-phosphate 5-kinase</fullName>
        <ecNumber evidence="1">2.7.1.150</ecNumber>
    </recommendedName>
    <alternativeName>
        <fullName evidence="7">Phosphatidylinositol 3-phosphate 5-kinase type III</fullName>
    </alternativeName>
</protein>
<comment type="caution">
    <text evidence="10">The sequence shown here is derived from an EMBL/GenBank/DDBJ whole genome shotgun (WGS) entry which is preliminary data.</text>
</comment>
<evidence type="ECO:0000256" key="7">
    <source>
        <dbReference type="ARBA" id="ARBA00077223"/>
    </source>
</evidence>
<evidence type="ECO:0000256" key="6">
    <source>
        <dbReference type="ARBA" id="ARBA00023464"/>
    </source>
</evidence>
<evidence type="ECO:0000256" key="4">
    <source>
        <dbReference type="ARBA" id="ARBA00022777"/>
    </source>
</evidence>
<keyword evidence="2 8" id="KW-0808">Transferase</keyword>
<gene>
    <name evidence="10" type="ORF">Taro_005122</name>
</gene>
<dbReference type="Gene3D" id="3.30.810.10">
    <property type="entry name" value="2-Layer Sandwich"/>
    <property type="match status" value="1"/>
</dbReference>
<dbReference type="PANTHER" id="PTHR45748">
    <property type="entry name" value="1-PHOSPHATIDYLINOSITOL 3-PHOSPHATE 5-KINASE-RELATED"/>
    <property type="match status" value="1"/>
</dbReference>
<dbReference type="GO" id="GO:0005524">
    <property type="term" value="F:ATP binding"/>
    <property type="evidence" value="ECO:0007669"/>
    <property type="project" value="UniProtKB-UniRule"/>
</dbReference>
<evidence type="ECO:0000256" key="2">
    <source>
        <dbReference type="ARBA" id="ARBA00022679"/>
    </source>
</evidence>
<dbReference type="InterPro" id="IPR027484">
    <property type="entry name" value="PInositol-4-P-5-kinase_N"/>
</dbReference>
<keyword evidence="3 8" id="KW-0547">Nucleotide-binding</keyword>
<proteinExistence type="predicted"/>
<dbReference type="FunFam" id="3.30.800.10:FF:000007">
    <property type="entry name" value="Putative 1-phosphatidylinositol-4-phosphate 5-kinase/ zinc ion binding family"/>
    <property type="match status" value="1"/>
</dbReference>
<comment type="subunit">
    <text evidence="6">Component of the PI(3,5)P2 regulatory complex at least composed of ATG18, SAC/FIG4, FAB1 and VAC14.</text>
</comment>
<dbReference type="InterPro" id="IPR002423">
    <property type="entry name" value="Cpn60/GroEL/TCP-1"/>
</dbReference>
<dbReference type="OrthoDB" id="158357at2759"/>
<dbReference type="SMART" id="SM00330">
    <property type="entry name" value="PIPKc"/>
    <property type="match status" value="1"/>
</dbReference>
<evidence type="ECO:0000256" key="3">
    <source>
        <dbReference type="ARBA" id="ARBA00022741"/>
    </source>
</evidence>
<sequence length="1822" mass="202923">MEKGPTRQLSLAKRYRAHQQAPSEQLQKAFRTGTVNLLRGTAPNITEQRVRSPMWVTCSESIPKRAPRRLSGFQRAVVTVFVLTSNRLPSLIPVEARLAQVQTGSHHHNPYYKPISAAHSRRLRANSSSESPPPQPGTEVAACFGFGLTLHAWFFLASEKWFIYVLNVDLALGITVLKHRSLEKYVKPFLKMDGLSPYGTPIISPSLSLTSYGSCVSSCGDFQADMNLDSREEGGEVPYSGHDRLNVELIQHLNVQEDKVFQKSNGIRSFDSNCNEVDLGIPTEYTPSILQNDVNGNGEKLSSYDAEVLLNGRVSYGSDRKQNVVDTADQSFLANIERNPLIWLPPEPEDIEDDIECSVANNDDDDEYSDGTKWAQPSFLGSFGGENGMSNRYREERQKAMMEAMNGQFKFLVSRFLASEGIAFSTGEPGESWLDIVSSLSWEAAMLVKPDANEGKAMDPGFYVKIKCIASGSPSQSEVVKGLVFKKNTAHKHMPTRVRNPRLLLLQGVLGQNALGLSSFDSMEQEKDYLKSAIEMIDACQPNVVLVEKTVSRDIQESLLAKGVTLVFDMKLHRLERIARCTGSPIISSSEIPVNPKLKQCDFFHIEKFAEEHNSLSEGGKKPSKTLMFFEGCPKPLGCTILLKGAHSDELKRVKRVVHYTVFAAYHLILETSFFADQRAIFSDMHNSEKYISKKGVNAVSDLGVPSVGIAPPCVIDIPISDGSLKKSSHGGDFFISYIDKEATSRISGFPGFDSNHDPRKNDLMPGGLSNGQICVSGDIQEEKKCEAPDLSQFPGGILSSLSASDGKAEDNLALGSGFYESEISHLSLKLKEPDNQKGEELQSSPSPGPFDYEVEIRQNVDQGNSGGLPVHEKTEQELNLGEHQNAEARRQSEVLDKDDIENVLDPQSILVLLSSQCKFKRTVCEESHLSRIKYYGNFDVSLGRFLQDVLLNKRHICSVCNEPPEAHAYCYTHQSGRLTVLVKRLPPESHLSGEGEGKIWMWTRCLKCEREHGVPRSSRRVLMSNAARGLSFGKFLELSFSGHSAARRISRCGHMLQRDCLRFFGLGSSVAMFIYSSVDIYTACKPPPVLEFNGLSGDGCLKREARELVQTVPEMLGLPFLNQELLLALYVWDQRIHSLLSSDTDDIHGKIQDVSLPEKKDGINESLISEKDKKDAGTIGISTQMIPIDIEEFSFHGSHLSIDITSDEISMGMNGRANNSLNSEMSTSPDMGNLIEGAAGVSSGEDVAFALDVDIHTIPSPVSSPLSYNKDGVVLYHPMQEGSEIASLSGNLGHANSVLNLDTQIDETNGSEIFDKTERYEFTDHHPRAHVLPYSSQLGDPHNWMWNTSEIRKAYRNDLSEGYFQKFEFIQHYTPLHLSLKHQSISQDKEWLHFSVGVDGSIMSVSEDEISSFIAYALARDHYNMDKEAVKDKEYSGTSNLRSDGSVASSYWSSTGSFDLEGLRSMPSLSSFSSDELSTSGFESYPSVDHLMSSEDQHRQIHIGVGKAAGSSKCTVICIYAKEFYALRRRCCPSESAYLSSISRCKKWDAQGGKSKAFFAKTLDDRFIIKQIKKTELDSFLKFAPDYFQHISLSLSSGSQTCLAKILGIYQVKQTKNGKEVKSDLMVMENLLYGRDVSRIYDLKGAVYSRYVSDPTKHNTVLLDQNFVEDMNLYPMYVGGKTKLLLQRAIWNDTSFLTSINVMDYSLLVGVDKQRRELVFGIIDYLRQYTWDKQLETWVKSSLVVPKNALPTVISPKEYKKRFRKFMAKYFLTVPDGWSSEPCSAPCKFCCNGSSNPSQLHCEALPDKSDHPLPKLMGDKV</sequence>
<dbReference type="EMBL" id="NMUH01000142">
    <property type="protein sequence ID" value="MQL72762.1"/>
    <property type="molecule type" value="Genomic_DNA"/>
</dbReference>
<dbReference type="SUPFAM" id="SSF56104">
    <property type="entry name" value="SAICAR synthase-like"/>
    <property type="match status" value="1"/>
</dbReference>
<dbReference type="Gene3D" id="3.30.800.10">
    <property type="entry name" value="Phosphatidylinositol Phosphate Kinase II Beta"/>
    <property type="match status" value="1"/>
</dbReference>
<dbReference type="InterPro" id="IPR044769">
    <property type="entry name" value="PIKfyve_PIPKc"/>
</dbReference>
<dbReference type="Proteomes" id="UP000652761">
    <property type="component" value="Unassembled WGS sequence"/>
</dbReference>
<dbReference type="CDD" id="cd17300">
    <property type="entry name" value="PIPKc_PIKfyve"/>
    <property type="match status" value="1"/>
</dbReference>
<name>A0A843TK17_COLES</name>
<dbReference type="SUPFAM" id="SSF52029">
    <property type="entry name" value="GroEL apical domain-like"/>
    <property type="match status" value="1"/>
</dbReference>
<dbReference type="PROSITE" id="PS51455">
    <property type="entry name" value="PIPK"/>
    <property type="match status" value="1"/>
</dbReference>
<dbReference type="PANTHER" id="PTHR45748:SF4">
    <property type="entry name" value="1-PHOSPHATIDYLINOSITOL-3-PHOSPHATE 5-KINASE FAB1D-RELATED"/>
    <property type="match status" value="1"/>
</dbReference>
<keyword evidence="5 8" id="KW-0067">ATP-binding</keyword>
<dbReference type="FunFam" id="3.50.7.10:FF:000007">
    <property type="entry name" value="1-phosphatidylinositol 3-phosphate 5-kinase isoform X1"/>
    <property type="match status" value="1"/>
</dbReference>
<evidence type="ECO:0000313" key="11">
    <source>
        <dbReference type="Proteomes" id="UP000652761"/>
    </source>
</evidence>
<accession>A0A843TK17</accession>
<dbReference type="GO" id="GO:0010008">
    <property type="term" value="C:endosome membrane"/>
    <property type="evidence" value="ECO:0007669"/>
    <property type="project" value="TreeGrafter"/>
</dbReference>
<organism evidence="10 11">
    <name type="scientific">Colocasia esculenta</name>
    <name type="common">Wild taro</name>
    <name type="synonym">Arum esculentum</name>
    <dbReference type="NCBI Taxonomy" id="4460"/>
    <lineage>
        <taxon>Eukaryota</taxon>
        <taxon>Viridiplantae</taxon>
        <taxon>Streptophyta</taxon>
        <taxon>Embryophyta</taxon>
        <taxon>Tracheophyta</taxon>
        <taxon>Spermatophyta</taxon>
        <taxon>Magnoliopsida</taxon>
        <taxon>Liliopsida</taxon>
        <taxon>Araceae</taxon>
        <taxon>Aroideae</taxon>
        <taxon>Colocasieae</taxon>
        <taxon>Colocasia</taxon>
    </lineage>
</organism>
<dbReference type="FunFam" id="3.30.810.10:FF:000001">
    <property type="entry name" value="1-phosphatidylinositol 3-phosphate 5-kinase FAB1"/>
    <property type="match status" value="1"/>
</dbReference>
<dbReference type="InterPro" id="IPR002498">
    <property type="entry name" value="PInositol-4-P-4/5-kinase_core"/>
</dbReference>